<gene>
    <name evidence="2" type="ORF">MACH21_20000</name>
</gene>
<organism evidence="2 3">
    <name type="scientific">Roseicyclus marinus</name>
    <dbReference type="NCBI Taxonomy" id="2161673"/>
    <lineage>
        <taxon>Bacteria</taxon>
        <taxon>Pseudomonadati</taxon>
        <taxon>Pseudomonadota</taxon>
        <taxon>Alphaproteobacteria</taxon>
        <taxon>Rhodobacterales</taxon>
        <taxon>Roseobacteraceae</taxon>
        <taxon>Roseicyclus</taxon>
    </lineage>
</organism>
<dbReference type="RefSeq" id="WP_338271648.1">
    <property type="nucleotide sequence ID" value="NZ_AP027266.1"/>
</dbReference>
<keyword evidence="1" id="KW-0812">Transmembrane</keyword>
<feature type="transmembrane region" description="Helical" evidence="1">
    <location>
        <begin position="21"/>
        <end position="42"/>
    </location>
</feature>
<accession>A0AA48HCL7</accession>
<protein>
    <submittedName>
        <fullName evidence="2">Uncharacterized protein</fullName>
    </submittedName>
</protein>
<keyword evidence="1" id="KW-0472">Membrane</keyword>
<dbReference type="AlphaFoldDB" id="A0AA48HCL7"/>
<sequence>MSAPSTNVEKQERRHKPVLTVLRGLIVLAAVILVGFIALQVAGSDEAPEDGIIAPSVSN</sequence>
<evidence type="ECO:0000313" key="2">
    <source>
        <dbReference type="EMBL" id="BDW85823.1"/>
    </source>
</evidence>
<reference evidence="2 3" key="1">
    <citation type="submission" date="2023-01" db="EMBL/GenBank/DDBJ databases">
        <title>Complete genome sequence of Roseicyclus marinus strain Dej080120_10.</title>
        <authorList>
            <person name="Ueki S."/>
            <person name="Maruyama F."/>
        </authorList>
    </citation>
    <scope>NUCLEOTIDE SEQUENCE [LARGE SCALE GENOMIC DNA]</scope>
    <source>
        <strain evidence="2 3">Dej080120_10</strain>
    </source>
</reference>
<keyword evidence="3" id="KW-1185">Reference proteome</keyword>
<dbReference type="Proteomes" id="UP001337723">
    <property type="component" value="Chromosome"/>
</dbReference>
<name>A0AA48HCL7_9RHOB</name>
<keyword evidence="1" id="KW-1133">Transmembrane helix</keyword>
<dbReference type="KEGG" id="rmai:MACH21_20000"/>
<evidence type="ECO:0000313" key="3">
    <source>
        <dbReference type="Proteomes" id="UP001337723"/>
    </source>
</evidence>
<evidence type="ECO:0000256" key="1">
    <source>
        <dbReference type="SAM" id="Phobius"/>
    </source>
</evidence>
<proteinExistence type="predicted"/>
<dbReference type="EMBL" id="AP027266">
    <property type="protein sequence ID" value="BDW85823.1"/>
    <property type="molecule type" value="Genomic_DNA"/>
</dbReference>